<name>A0ABW5CD58_9PROT</name>
<dbReference type="NCBIfam" id="NF047650">
    <property type="entry name" value="lipo_NMCC_0638"/>
    <property type="match status" value="1"/>
</dbReference>
<evidence type="ECO:0000256" key="1">
    <source>
        <dbReference type="SAM" id="SignalP"/>
    </source>
</evidence>
<comment type="caution">
    <text evidence="2">The sequence shown here is derived from an EMBL/GenBank/DDBJ whole genome shotgun (WGS) entry which is preliminary data.</text>
</comment>
<feature type="signal peptide" evidence="1">
    <location>
        <begin position="1"/>
        <end position="23"/>
    </location>
</feature>
<evidence type="ECO:0000313" key="3">
    <source>
        <dbReference type="Proteomes" id="UP001597296"/>
    </source>
</evidence>
<dbReference type="EMBL" id="JBHUIY010000027">
    <property type="protein sequence ID" value="MFD2234738.1"/>
    <property type="molecule type" value="Genomic_DNA"/>
</dbReference>
<keyword evidence="1" id="KW-0732">Signal</keyword>
<accession>A0ABW5CD58</accession>
<dbReference type="RefSeq" id="WP_377317253.1">
    <property type="nucleotide sequence ID" value="NZ_JBHUIY010000027.1"/>
</dbReference>
<protein>
    <submittedName>
        <fullName evidence="2">Uncharacterized protein</fullName>
    </submittedName>
</protein>
<organism evidence="2 3">
    <name type="scientific">Phaeospirillum tilakii</name>
    <dbReference type="NCBI Taxonomy" id="741673"/>
    <lineage>
        <taxon>Bacteria</taxon>
        <taxon>Pseudomonadati</taxon>
        <taxon>Pseudomonadota</taxon>
        <taxon>Alphaproteobacteria</taxon>
        <taxon>Rhodospirillales</taxon>
        <taxon>Rhodospirillaceae</taxon>
        <taxon>Phaeospirillum</taxon>
    </lineage>
</organism>
<reference evidence="3" key="1">
    <citation type="journal article" date="2019" name="Int. J. Syst. Evol. Microbiol.">
        <title>The Global Catalogue of Microorganisms (GCM) 10K type strain sequencing project: providing services to taxonomists for standard genome sequencing and annotation.</title>
        <authorList>
            <consortium name="The Broad Institute Genomics Platform"/>
            <consortium name="The Broad Institute Genome Sequencing Center for Infectious Disease"/>
            <person name="Wu L."/>
            <person name="Ma J."/>
        </authorList>
    </citation>
    <scope>NUCLEOTIDE SEQUENCE [LARGE SCALE GENOMIC DNA]</scope>
    <source>
        <strain evidence="3">KCTC 15012</strain>
    </source>
</reference>
<evidence type="ECO:0000313" key="2">
    <source>
        <dbReference type="EMBL" id="MFD2234738.1"/>
    </source>
</evidence>
<keyword evidence="3" id="KW-1185">Reference proteome</keyword>
<dbReference type="Proteomes" id="UP001597296">
    <property type="component" value="Unassembled WGS sequence"/>
</dbReference>
<sequence length="197" mass="20791">MRAFFSLCCGVVALGLGSEPVAAAPAADGVAELASRTFLLSCVAYQGDYDTLRQHLQPGQDLYLPPLTADAARPYLRGREGDAWARADAGLVLALLRADRSCLLFVRKVGTEALARRLEADLRAGLGGSFTVRAAGDETRQGMRARSFDLIPTGSYREALVHQLGGDPPGARVVLTTADGANPDLQAILTIGTRPSP</sequence>
<gene>
    <name evidence="2" type="ORF">ACFSNB_13070</name>
</gene>
<proteinExistence type="predicted"/>
<feature type="chain" id="PRO_5047423339" evidence="1">
    <location>
        <begin position="24"/>
        <end position="197"/>
    </location>
</feature>